<dbReference type="Proteomes" id="UP000198775">
    <property type="component" value="Unassembled WGS sequence"/>
</dbReference>
<dbReference type="RefSeq" id="WP_092663342.1">
    <property type="nucleotide sequence ID" value="NZ_FOCX01000026.1"/>
</dbReference>
<sequence>MPDSQITRDPYAPDEELESLINNELADVRVSYTSDTEIDLPAGLTAQQRDYEMTLKDDGDEFVLSGTETASGIGMFLSLEGHLGFAAGIILSHALILGQPTQIYTDEGMSSDPVFDEYQDLTAEWYQPAAVDNGLPEARLSQRTADLKATKISLNEIERYARHWLSLE</sequence>
<protein>
    <submittedName>
        <fullName evidence="1">Uncharacterized protein</fullName>
    </submittedName>
</protein>
<gene>
    <name evidence="1" type="ORF">SAMN05216388_102626</name>
</gene>
<dbReference type="EMBL" id="FOCX01000026">
    <property type="protein sequence ID" value="SEO99565.1"/>
    <property type="molecule type" value="Genomic_DNA"/>
</dbReference>
<proteinExistence type="predicted"/>
<name>A0A1H8U8S8_9EURY</name>
<evidence type="ECO:0000313" key="2">
    <source>
        <dbReference type="Proteomes" id="UP000198775"/>
    </source>
</evidence>
<dbReference type="AlphaFoldDB" id="A0A1H8U8S8"/>
<reference evidence="2" key="1">
    <citation type="submission" date="2016-10" db="EMBL/GenBank/DDBJ databases">
        <authorList>
            <person name="Varghese N."/>
            <person name="Submissions S."/>
        </authorList>
    </citation>
    <scope>NUCLEOTIDE SEQUENCE [LARGE SCALE GENOMIC DNA]</scope>
    <source>
        <strain evidence="2">IBRC-M 10043</strain>
    </source>
</reference>
<keyword evidence="2" id="KW-1185">Reference proteome</keyword>
<dbReference type="OrthoDB" id="382300at2157"/>
<evidence type="ECO:0000313" key="1">
    <source>
        <dbReference type="EMBL" id="SEO99565.1"/>
    </source>
</evidence>
<accession>A0A1H8U8S8</accession>
<organism evidence="1 2">
    <name type="scientific">Halorientalis persicus</name>
    <dbReference type="NCBI Taxonomy" id="1367881"/>
    <lineage>
        <taxon>Archaea</taxon>
        <taxon>Methanobacteriati</taxon>
        <taxon>Methanobacteriota</taxon>
        <taxon>Stenosarchaea group</taxon>
        <taxon>Halobacteria</taxon>
        <taxon>Halobacteriales</taxon>
        <taxon>Haloarculaceae</taxon>
        <taxon>Halorientalis</taxon>
    </lineage>
</organism>